<protein>
    <recommendedName>
        <fullName evidence="1">Halobacterial output domain-containing protein</fullName>
    </recommendedName>
</protein>
<gene>
    <name evidence="2" type="ORF">SAMN05216285_2155</name>
</gene>
<evidence type="ECO:0000259" key="1">
    <source>
        <dbReference type="Pfam" id="PF18545"/>
    </source>
</evidence>
<dbReference type="eggNOG" id="arCOG08928">
    <property type="taxonomic scope" value="Archaea"/>
</dbReference>
<dbReference type="AlphaFoldDB" id="A0A1I0P5V2"/>
<dbReference type="Pfam" id="PF18545">
    <property type="entry name" value="HalOD1"/>
    <property type="match status" value="1"/>
</dbReference>
<name>A0A1I0P5V2_9EURY</name>
<dbReference type="OrthoDB" id="271604at2157"/>
<keyword evidence="3" id="KW-1185">Reference proteome</keyword>
<dbReference type="RefSeq" id="WP_049989554.1">
    <property type="nucleotide sequence ID" value="NZ_FOIS01000003.1"/>
</dbReference>
<proteinExistence type="predicted"/>
<reference evidence="3" key="1">
    <citation type="submission" date="2016-10" db="EMBL/GenBank/DDBJ databases">
        <authorList>
            <person name="Varghese N."/>
        </authorList>
    </citation>
    <scope>NUCLEOTIDE SEQUENCE [LARGE SCALE GENOMIC DNA]</scope>
    <source>
        <strain evidence="3">CGMCC 1.12284</strain>
    </source>
</reference>
<organism evidence="2 3">
    <name type="scientific">Natrinema salifodinae</name>
    <dbReference type="NCBI Taxonomy" id="1202768"/>
    <lineage>
        <taxon>Archaea</taxon>
        <taxon>Methanobacteriati</taxon>
        <taxon>Methanobacteriota</taxon>
        <taxon>Stenosarchaea group</taxon>
        <taxon>Halobacteria</taxon>
        <taxon>Halobacteriales</taxon>
        <taxon>Natrialbaceae</taxon>
        <taxon>Natrinema</taxon>
    </lineage>
</organism>
<sequence>MPTDHQAHFNGDGTVVVEYSPDESTPTSIAIVRAIAAIEDVDPIDLECTLHDYVEAEALDRLTAHDGLGRLGVDFSVCGYRVRVDNSDTITVFEPD</sequence>
<evidence type="ECO:0000313" key="2">
    <source>
        <dbReference type="EMBL" id="SEW09420.1"/>
    </source>
</evidence>
<feature type="domain" description="Halobacterial output" evidence="1">
    <location>
        <begin position="24"/>
        <end position="92"/>
    </location>
</feature>
<evidence type="ECO:0000313" key="3">
    <source>
        <dbReference type="Proteomes" id="UP000183275"/>
    </source>
</evidence>
<accession>A0A1I0P5V2</accession>
<dbReference type="EMBL" id="FOIS01000003">
    <property type="protein sequence ID" value="SEW09420.1"/>
    <property type="molecule type" value="Genomic_DNA"/>
</dbReference>
<dbReference type="InterPro" id="IPR040624">
    <property type="entry name" value="HalOD1"/>
</dbReference>
<dbReference type="Proteomes" id="UP000183275">
    <property type="component" value="Unassembled WGS sequence"/>
</dbReference>